<reference evidence="1 2" key="1">
    <citation type="submission" date="2016-04" db="EMBL/GenBank/DDBJ databases">
        <title>The genome of Intoshia linei affirms orthonectids as highly simplified spiralians.</title>
        <authorList>
            <person name="Mikhailov K.V."/>
            <person name="Slusarev G.S."/>
            <person name="Nikitin M.A."/>
            <person name="Logacheva M.D."/>
            <person name="Penin A."/>
            <person name="Aleoshin V."/>
            <person name="Panchin Y.V."/>
        </authorList>
    </citation>
    <scope>NUCLEOTIDE SEQUENCE [LARGE SCALE GENOMIC DNA]</scope>
    <source>
        <strain evidence="1">Intl2013</strain>
        <tissue evidence="1">Whole animal</tissue>
    </source>
</reference>
<accession>A0A177AYP4</accession>
<dbReference type="OrthoDB" id="6623841at2759"/>
<protein>
    <submittedName>
        <fullName evidence="1">Uncharacterized protein</fullName>
    </submittedName>
</protein>
<evidence type="ECO:0000313" key="2">
    <source>
        <dbReference type="Proteomes" id="UP000078046"/>
    </source>
</evidence>
<dbReference type="EMBL" id="LWCA01000741">
    <property type="protein sequence ID" value="OAF67125.1"/>
    <property type="molecule type" value="Genomic_DNA"/>
</dbReference>
<evidence type="ECO:0000313" key="1">
    <source>
        <dbReference type="EMBL" id="OAF67125.1"/>
    </source>
</evidence>
<organism evidence="1 2">
    <name type="scientific">Intoshia linei</name>
    <dbReference type="NCBI Taxonomy" id="1819745"/>
    <lineage>
        <taxon>Eukaryota</taxon>
        <taxon>Metazoa</taxon>
        <taxon>Spiralia</taxon>
        <taxon>Lophotrochozoa</taxon>
        <taxon>Mesozoa</taxon>
        <taxon>Orthonectida</taxon>
        <taxon>Rhopaluridae</taxon>
        <taxon>Intoshia</taxon>
    </lineage>
</organism>
<name>A0A177AYP4_9BILA</name>
<proteinExistence type="predicted"/>
<dbReference type="Proteomes" id="UP000078046">
    <property type="component" value="Unassembled WGS sequence"/>
</dbReference>
<comment type="caution">
    <text evidence="1">The sequence shown here is derived from an EMBL/GenBank/DDBJ whole genome shotgun (WGS) entry which is preliminary data.</text>
</comment>
<gene>
    <name evidence="1" type="ORF">A3Q56_05151</name>
</gene>
<dbReference type="AlphaFoldDB" id="A0A177AYP4"/>
<keyword evidence="2" id="KW-1185">Reference proteome</keyword>
<sequence length="331" mass="38129">MLPKNGKPFSNDQFLTDCFLGISDELFQSSHNTHNKICDCRFSIITKDVSEQNTNVCSNYSNHCQFVIKYNNNFKCLLGKAFLSANIPFSKLQNKHMKKLFDHMKFLIPSETSMRSVEKSLYQNNLNIIKDYSSNGEEFFMIVDETNLNGEKFSNFLISLASKPSISYLVYCGVLESSPNNIYVKNKIFGVISSVNINSNNFILLLTHAASYMVLGSVKLKSENFILENGVEIIFRYLMLIPDIMHNYYFLYTLIKQYCSVKYKISDAIDNLNFKRDPAMRRIEKKGVFKFMGIEESNPIMFDNVQPSIIAFPITWLVEAGFLAIRGQNWM</sequence>